<dbReference type="PATRIC" id="fig|796385.3.peg.3405"/>
<dbReference type="EMBL" id="CP008746">
    <property type="protein sequence ID" value="AKJ39769.1"/>
    <property type="molecule type" value="Genomic_DNA"/>
</dbReference>
<dbReference type="AlphaFoldDB" id="A0A0G3CCN0"/>
<feature type="transmembrane region" description="Helical" evidence="1">
    <location>
        <begin position="95"/>
        <end position="116"/>
    </location>
</feature>
<gene>
    <name evidence="2" type="ORF">MCM1_2770</name>
</gene>
<organism evidence="2 3">
    <name type="scientific">Methanosarcina barkeri CM1</name>
    <dbReference type="NCBI Taxonomy" id="796385"/>
    <lineage>
        <taxon>Archaea</taxon>
        <taxon>Methanobacteriati</taxon>
        <taxon>Methanobacteriota</taxon>
        <taxon>Stenosarchaea group</taxon>
        <taxon>Methanomicrobia</taxon>
        <taxon>Methanosarcinales</taxon>
        <taxon>Methanosarcinaceae</taxon>
        <taxon>Methanosarcina</taxon>
    </lineage>
</organism>
<dbReference type="RefSeq" id="WP_048176930.1">
    <property type="nucleotide sequence ID" value="NZ_CP008746.1"/>
</dbReference>
<evidence type="ECO:0000313" key="3">
    <source>
        <dbReference type="Proteomes" id="UP000035331"/>
    </source>
</evidence>
<name>A0A0G3CCN0_METBA</name>
<reference evidence="2 3" key="2">
    <citation type="journal article" date="2015" name="Stand. Genomic Sci.">
        <title>The complete genome sequence of the rumen methanogen Methanosarcina barkeri CM1.</title>
        <authorList>
            <person name="Lambie S.C."/>
            <person name="Kelly W.J."/>
            <person name="Leahy S.C."/>
            <person name="Li D."/>
            <person name="Reilly K."/>
            <person name="McAllister T.A."/>
            <person name="Valle E.R."/>
            <person name="Attwood G.T."/>
            <person name="Altermann E."/>
        </authorList>
    </citation>
    <scope>NUCLEOTIDE SEQUENCE [LARGE SCALE GENOMIC DNA]</scope>
    <source>
        <strain evidence="2 3">CM1</strain>
    </source>
</reference>
<keyword evidence="1" id="KW-1133">Transmembrane helix</keyword>
<evidence type="ECO:0000256" key="1">
    <source>
        <dbReference type="SAM" id="Phobius"/>
    </source>
</evidence>
<evidence type="ECO:0000313" key="2">
    <source>
        <dbReference type="EMBL" id="AKJ39769.1"/>
    </source>
</evidence>
<reference evidence="3" key="1">
    <citation type="submission" date="2014-06" db="EMBL/GenBank/DDBJ databases">
        <title>The complete genome sequence of Methanosarcina barkeri CM1.</title>
        <authorList>
            <consortium name="Pastoral Greenhouse Gas Research Consortium"/>
            <person name="Lambie S.C."/>
            <person name="Leahy S.C."/>
            <person name="Kelly W.J."/>
            <person name="Li D."/>
            <person name="Reilly K."/>
            <person name="Attwood G.T."/>
            <person name="Altermann E."/>
        </authorList>
    </citation>
    <scope>NUCLEOTIDE SEQUENCE [LARGE SCALE GENOMIC DNA]</scope>
    <source>
        <strain evidence="3">CM1</strain>
    </source>
</reference>
<dbReference type="Proteomes" id="UP000035331">
    <property type="component" value="Chromosome"/>
</dbReference>
<dbReference type="GeneID" id="24886480"/>
<proteinExistence type="predicted"/>
<keyword evidence="1" id="KW-0812">Transmembrane</keyword>
<feature type="transmembrane region" description="Helical" evidence="1">
    <location>
        <begin position="39"/>
        <end position="60"/>
    </location>
</feature>
<sequence length="121" mass="12849">MDIMLKAREFASVLQTDGVKGGKAFIENLFSDEKANMGAIFAVLSLIVMGVLMFVGLSILSGVDAATNINNTSAFYATKTNVISGINSGMSMTTVLMIVVISTAVLASLFGIFVLFQNRNQ</sequence>
<keyword evidence="1" id="KW-0472">Membrane</keyword>
<accession>A0A0G3CCN0</accession>
<protein>
    <submittedName>
        <fullName evidence="2">Uncharacterized protein</fullName>
    </submittedName>
</protein>